<evidence type="ECO:0000259" key="1">
    <source>
        <dbReference type="SMART" id="SM01321"/>
    </source>
</evidence>
<dbReference type="Gene3D" id="3.30.70.1290">
    <property type="entry name" value="Transposase IS200-like"/>
    <property type="match status" value="1"/>
</dbReference>
<protein>
    <submittedName>
        <fullName evidence="3">IS200/IS605 family transposase</fullName>
    </submittedName>
</protein>
<evidence type="ECO:0000313" key="3">
    <source>
        <dbReference type="EMBL" id="PHD56665.1"/>
    </source>
</evidence>
<dbReference type="PANTHER" id="PTHR33360">
    <property type="entry name" value="TRANSPOSASE FOR INSERTION SEQUENCE ELEMENT IS200"/>
    <property type="match status" value="1"/>
</dbReference>
<dbReference type="PANTHER" id="PTHR33360:SF4">
    <property type="entry name" value="TRANSPOSASE IS200-LIKE PROTEIN"/>
    <property type="match status" value="1"/>
</dbReference>
<organism evidence="3 5">
    <name type="scientific">Bacillus wiedmannii</name>
    <dbReference type="NCBI Taxonomy" id="1890302"/>
    <lineage>
        <taxon>Bacteria</taxon>
        <taxon>Bacillati</taxon>
        <taxon>Bacillota</taxon>
        <taxon>Bacilli</taxon>
        <taxon>Bacillales</taxon>
        <taxon>Bacillaceae</taxon>
        <taxon>Bacillus</taxon>
        <taxon>Bacillus cereus group</taxon>
    </lineage>
</organism>
<dbReference type="InterPro" id="IPR036515">
    <property type="entry name" value="Transposase_17_sf"/>
</dbReference>
<accession>A0A2B5XMZ9</accession>
<evidence type="ECO:0000313" key="5">
    <source>
        <dbReference type="Proteomes" id="UP000223364"/>
    </source>
</evidence>
<dbReference type="AlphaFoldDB" id="A0A2B5XMZ9"/>
<dbReference type="InterPro" id="IPR002686">
    <property type="entry name" value="Transposase_17"/>
</dbReference>
<dbReference type="GO" id="GO:0004803">
    <property type="term" value="F:transposase activity"/>
    <property type="evidence" value="ECO:0007669"/>
    <property type="project" value="InterPro"/>
</dbReference>
<dbReference type="GO" id="GO:0006313">
    <property type="term" value="P:DNA transposition"/>
    <property type="evidence" value="ECO:0007669"/>
    <property type="project" value="InterPro"/>
</dbReference>
<dbReference type="Proteomes" id="UP000220621">
    <property type="component" value="Unassembled WGS sequence"/>
</dbReference>
<dbReference type="GO" id="GO:0003677">
    <property type="term" value="F:DNA binding"/>
    <property type="evidence" value="ECO:0007669"/>
    <property type="project" value="InterPro"/>
</dbReference>
<dbReference type="Pfam" id="PF01797">
    <property type="entry name" value="Y1_Tnp"/>
    <property type="match status" value="1"/>
</dbReference>
<dbReference type="Proteomes" id="UP000223364">
    <property type="component" value="Unassembled WGS sequence"/>
</dbReference>
<dbReference type="SUPFAM" id="SSF143422">
    <property type="entry name" value="Transposase IS200-like"/>
    <property type="match status" value="1"/>
</dbReference>
<dbReference type="EMBL" id="NUSP01000032">
    <property type="protein sequence ID" value="PHD56665.1"/>
    <property type="molecule type" value="Genomic_DNA"/>
</dbReference>
<evidence type="ECO:0000313" key="2">
    <source>
        <dbReference type="EMBL" id="PEM42394.1"/>
    </source>
</evidence>
<evidence type="ECO:0000313" key="4">
    <source>
        <dbReference type="Proteomes" id="UP000220621"/>
    </source>
</evidence>
<sequence length="132" mass="15770">MKLDSNNHSVFLLYYHLVLVVKYRRNVFDNDMSDYAKDMFVRLSENYNITLVEWNHDVDHVHILFKAHPNTEMTKFINAYKSASSRLIKRDFPQVKKKLWKEMFWSRSFCLLTTGGSPIDVVKTYIENQSEK</sequence>
<dbReference type="NCBIfam" id="NF033573">
    <property type="entry name" value="transpos_IS200"/>
    <property type="match status" value="1"/>
</dbReference>
<feature type="domain" description="Transposase IS200-like" evidence="1">
    <location>
        <begin position="10"/>
        <end position="129"/>
    </location>
</feature>
<dbReference type="SMART" id="SM01321">
    <property type="entry name" value="Y1_Tnp"/>
    <property type="match status" value="1"/>
</dbReference>
<dbReference type="RefSeq" id="WP_078403881.1">
    <property type="nucleotide sequence ID" value="NZ_NUDL01000179.1"/>
</dbReference>
<reference evidence="4 5" key="1">
    <citation type="submission" date="2017-09" db="EMBL/GenBank/DDBJ databases">
        <title>Large-scale bioinformatics analysis of Bacillus genomes uncovers conserved roles of natural products in bacterial physiology.</title>
        <authorList>
            <consortium name="Agbiome Team Llc"/>
            <person name="Bleich R.M."/>
            <person name="Grubbs K.J."/>
            <person name="Santa Maria K.C."/>
            <person name="Allen S.E."/>
            <person name="Farag S."/>
            <person name="Shank E.A."/>
            <person name="Bowers A."/>
        </authorList>
    </citation>
    <scope>NUCLEOTIDE SEQUENCE [LARGE SCALE GENOMIC DNA]</scope>
    <source>
        <strain evidence="2 4">AFS010764</strain>
        <strain evidence="3 5">AFS044295</strain>
    </source>
</reference>
<gene>
    <name evidence="2" type="ORF">CN611_31145</name>
    <name evidence="3" type="ORF">COF57_26455</name>
</gene>
<proteinExistence type="predicted"/>
<name>A0A2B5XMZ9_9BACI</name>
<comment type="caution">
    <text evidence="3">The sequence shown here is derived from an EMBL/GenBank/DDBJ whole genome shotgun (WGS) entry which is preliminary data.</text>
</comment>
<dbReference type="EMBL" id="NUDL01000179">
    <property type="protein sequence ID" value="PEM42394.1"/>
    <property type="molecule type" value="Genomic_DNA"/>
</dbReference>